<dbReference type="VEuPathDB" id="FungiDB:A1O9_06218"/>
<dbReference type="Proteomes" id="UP000027920">
    <property type="component" value="Unassembled WGS sequence"/>
</dbReference>
<gene>
    <name evidence="2" type="ORF">A1O9_06218</name>
</gene>
<feature type="region of interest" description="Disordered" evidence="1">
    <location>
        <begin position="270"/>
        <end position="333"/>
    </location>
</feature>
<dbReference type="GeneID" id="25281135"/>
<sequence length="546" mass="61982">MTYSRVILRQALRVFQSYGDDEVPALSPVTSERHLRDDYEFRQISNTQNISTKQVALFNEDSSSSEELDEYDSGLAKRKRRLFKAMLGSSKRAKRDGYSSPTCCRQEYLAIDPNATRALTTQRDHDRSMMFGKPDKFVPAQQYLERLDEEAAKIDNEHGRRLRNQKYILDEDRASLTERCLPCTRAWAKCIKQNNDDKCCIRCNKNRIECFKEDDICVEDSFVPQQPLKIDQTSLKAVPETPRPEAPVPAAPLTPVLIIGGHVASLQLQSRVTRDQEGSIHRKVNLGSSREDPIELDSSSDSNEPSPSPSLQRSHVTWSNSTAPSPPTDSDGVELTIRTTWAHPINFKHTPTDEEPCHFCSDFRYGIFGYGEIEVHVIKYSDSPDYEETGDGHRSEGWEPTRMCVKCSLSRLYISRCKAHFIIPFGIRSPELENRYISQLVEIWRPHQSKLKTGPLPTCSLCPRSAHWRCAADQQLNIVGMRIPSLKGKGKGCGLLLCDDCAPQVKEDGILRRPSIEQADMAKFQIGQRADVDFLFRGSLLHDAFR</sequence>
<keyword evidence="3" id="KW-1185">Reference proteome</keyword>
<comment type="caution">
    <text evidence="2">The sequence shown here is derived from an EMBL/GenBank/DDBJ whole genome shotgun (WGS) entry which is preliminary data.</text>
</comment>
<accession>A0A072PEY9</accession>
<dbReference type="HOGENOM" id="CLU_485737_0_0_1"/>
<dbReference type="STRING" id="1182545.A0A072PEY9"/>
<organism evidence="2 3">
    <name type="scientific">Exophiala aquamarina CBS 119918</name>
    <dbReference type="NCBI Taxonomy" id="1182545"/>
    <lineage>
        <taxon>Eukaryota</taxon>
        <taxon>Fungi</taxon>
        <taxon>Dikarya</taxon>
        <taxon>Ascomycota</taxon>
        <taxon>Pezizomycotina</taxon>
        <taxon>Eurotiomycetes</taxon>
        <taxon>Chaetothyriomycetidae</taxon>
        <taxon>Chaetothyriales</taxon>
        <taxon>Herpotrichiellaceae</taxon>
        <taxon>Exophiala</taxon>
    </lineage>
</organism>
<dbReference type="RefSeq" id="XP_013260882.1">
    <property type="nucleotide sequence ID" value="XM_013405428.1"/>
</dbReference>
<proteinExistence type="predicted"/>
<name>A0A072PEY9_9EURO</name>
<feature type="compositionally biased region" description="Polar residues" evidence="1">
    <location>
        <begin position="312"/>
        <end position="323"/>
    </location>
</feature>
<evidence type="ECO:0000256" key="1">
    <source>
        <dbReference type="SAM" id="MobiDB-lite"/>
    </source>
</evidence>
<dbReference type="OrthoDB" id="5303703at2759"/>
<evidence type="ECO:0000313" key="2">
    <source>
        <dbReference type="EMBL" id="KEF58292.1"/>
    </source>
</evidence>
<dbReference type="EMBL" id="AMGV01000004">
    <property type="protein sequence ID" value="KEF58292.1"/>
    <property type="molecule type" value="Genomic_DNA"/>
</dbReference>
<feature type="compositionally biased region" description="Low complexity" evidence="1">
    <location>
        <begin position="296"/>
        <end position="311"/>
    </location>
</feature>
<dbReference type="AlphaFoldDB" id="A0A072PEY9"/>
<evidence type="ECO:0000313" key="3">
    <source>
        <dbReference type="Proteomes" id="UP000027920"/>
    </source>
</evidence>
<protein>
    <recommendedName>
        <fullName evidence="4">Zn(2)-C6 fungal-type domain-containing protein</fullName>
    </recommendedName>
</protein>
<evidence type="ECO:0008006" key="4">
    <source>
        <dbReference type="Google" id="ProtNLM"/>
    </source>
</evidence>
<reference evidence="2 3" key="1">
    <citation type="submission" date="2013-03" db="EMBL/GenBank/DDBJ databases">
        <title>The Genome Sequence of Exophiala aquamarina CBS 119918.</title>
        <authorList>
            <consortium name="The Broad Institute Genomics Platform"/>
            <person name="Cuomo C."/>
            <person name="de Hoog S."/>
            <person name="Gorbushina A."/>
            <person name="Walker B."/>
            <person name="Young S.K."/>
            <person name="Zeng Q."/>
            <person name="Gargeya S."/>
            <person name="Fitzgerald M."/>
            <person name="Haas B."/>
            <person name="Abouelleil A."/>
            <person name="Allen A.W."/>
            <person name="Alvarado L."/>
            <person name="Arachchi H.M."/>
            <person name="Berlin A.M."/>
            <person name="Chapman S.B."/>
            <person name="Gainer-Dewar J."/>
            <person name="Goldberg J."/>
            <person name="Griggs A."/>
            <person name="Gujja S."/>
            <person name="Hansen M."/>
            <person name="Howarth C."/>
            <person name="Imamovic A."/>
            <person name="Ireland A."/>
            <person name="Larimer J."/>
            <person name="McCowan C."/>
            <person name="Murphy C."/>
            <person name="Pearson M."/>
            <person name="Poon T.W."/>
            <person name="Priest M."/>
            <person name="Roberts A."/>
            <person name="Saif S."/>
            <person name="Shea T."/>
            <person name="Sisk P."/>
            <person name="Sykes S."/>
            <person name="Wortman J."/>
            <person name="Nusbaum C."/>
            <person name="Birren B."/>
        </authorList>
    </citation>
    <scope>NUCLEOTIDE SEQUENCE [LARGE SCALE GENOMIC DNA]</scope>
    <source>
        <strain evidence="2 3">CBS 119918</strain>
    </source>
</reference>